<feature type="binding site" evidence="9">
    <location>
        <position position="431"/>
    </location>
    <ligand>
        <name>GMP</name>
        <dbReference type="ChEBI" id="CHEBI:58115"/>
    </ligand>
</feature>
<feature type="binding site" evidence="9">
    <location>
        <begin position="279"/>
        <end position="283"/>
    </location>
    <ligand>
        <name>GMP</name>
        <dbReference type="ChEBI" id="CHEBI:58115"/>
    </ligand>
</feature>
<dbReference type="PANTHER" id="PTHR11118">
    <property type="entry name" value="RNA-SPLICING LIGASE RTCB HOMOLOG"/>
    <property type="match status" value="1"/>
</dbReference>
<feature type="binding site" evidence="10">
    <location>
        <position position="311"/>
    </location>
    <ligand>
        <name>Mn(2+)</name>
        <dbReference type="ChEBI" id="CHEBI:29035"/>
        <label>2</label>
    </ligand>
</feature>
<feature type="active site" description="GMP-histidine intermediate" evidence="8">
    <location>
        <position position="449"/>
    </location>
</feature>
<evidence type="ECO:0000256" key="10">
    <source>
        <dbReference type="PIRSR" id="PIRSR601233-3"/>
    </source>
</evidence>
<feature type="binding site" evidence="10">
    <location>
        <position position="389"/>
    </location>
    <ligand>
        <name>Mn(2+)</name>
        <dbReference type="ChEBI" id="CHEBI:29035"/>
        <label>2</label>
    </ligand>
</feature>
<evidence type="ECO:0000256" key="5">
    <source>
        <dbReference type="ARBA" id="ARBA00023134"/>
    </source>
</evidence>
<keyword evidence="5 9" id="KW-0342">GTP-binding</keyword>
<dbReference type="Proteomes" id="UP000738325">
    <property type="component" value="Unassembled WGS sequence"/>
</dbReference>
<dbReference type="AlphaFoldDB" id="A0A9P6RK48"/>
<feature type="binding site" evidence="10">
    <location>
        <position position="280"/>
    </location>
    <ligand>
        <name>Mn(2+)</name>
        <dbReference type="ChEBI" id="CHEBI:29035"/>
        <label>1</label>
    </ligand>
</feature>
<keyword evidence="3 10" id="KW-0479">Metal-binding</keyword>
<name>A0A9P6RK48_9FUNG</name>
<dbReference type="InterPro" id="IPR017510">
    <property type="entry name" value="RtcB2"/>
</dbReference>
<dbReference type="EC" id="6.5.1.8" evidence="1"/>
<dbReference type="Gene3D" id="3.90.1860.10">
    <property type="entry name" value="tRNA-splicing ligase RtcB"/>
    <property type="match status" value="1"/>
</dbReference>
<gene>
    <name evidence="12" type="ORF">BGZ99_003514</name>
</gene>
<dbReference type="InterPro" id="IPR001233">
    <property type="entry name" value="RtcB"/>
</dbReference>
<feature type="binding site" evidence="9">
    <location>
        <begin position="389"/>
        <end position="390"/>
    </location>
    <ligand>
        <name>GMP</name>
        <dbReference type="ChEBI" id="CHEBI:58115"/>
    </ligand>
</feature>
<comment type="cofactor">
    <cofactor evidence="10">
        <name>Mn(2+)</name>
        <dbReference type="ChEBI" id="CHEBI:29035"/>
    </cofactor>
    <text evidence="10">Binds 2 manganese ions per subunit.</text>
</comment>
<keyword evidence="4 9" id="KW-0547">Nucleotide-binding</keyword>
<sequence length="535" mass="58510">MPSIRLTLVNNAKQTQRSAVVLKFDDAASSDLINDVLTLAKNKLRLKKAKALYLNYGVELTDPSWLSNGKVNQDSLIYVSCGEAYVGQTMTESAPSIASAIPGSAHPTSSSLATATASGEDGSKEDEVSATPTDTLSLESLQLVPEVSATIAILAKKSYVDPDANSQLNRTAMFPGMRRVVGQPDLHPGNQHPIGATFITQKLIYPALIGNDIGCGMAVYKTRLSSNIKPQKIVDRLHQLEGRWTEGDPHAFLISKLGEEHSETGKAHLDQLGTLGGGNHFAEFVVVENLVDKELCDQFGLTDANTYLIVHSGSRKFGQTVLESSNNMQTKAEKKHLGIAADSEIGKAYLKQHDLACAWAKTNRELIAHRVLFRLNAEEDAEQILDIWHNNVQQKLIESIDPEEPCWIHRKGAAPSDRGLVIIPGSRGHFSYLVMPEGDQERNGFSLAHGAGRLLPRAKALQKRPQTSKQASISALQTTNLGSSVICEDTDLLFEEQPDAYKEITDIIDDLGPFVKVVAILRPICTYKMRKENRT</sequence>
<dbReference type="EMBL" id="JAAAIP010000221">
    <property type="protein sequence ID" value="KAG0322093.1"/>
    <property type="molecule type" value="Genomic_DNA"/>
</dbReference>
<evidence type="ECO:0000313" key="12">
    <source>
        <dbReference type="EMBL" id="KAG0322093.1"/>
    </source>
</evidence>
<proteinExistence type="predicted"/>
<evidence type="ECO:0000256" key="11">
    <source>
        <dbReference type="SAM" id="MobiDB-lite"/>
    </source>
</evidence>
<dbReference type="NCBIfam" id="TIGR03073">
    <property type="entry name" value="release_rtcB"/>
    <property type="match status" value="1"/>
</dbReference>
<reference evidence="12" key="1">
    <citation type="journal article" date="2020" name="Fungal Divers.">
        <title>Resolving the Mortierellaceae phylogeny through synthesis of multi-gene phylogenetics and phylogenomics.</title>
        <authorList>
            <person name="Vandepol N."/>
            <person name="Liber J."/>
            <person name="Desiro A."/>
            <person name="Na H."/>
            <person name="Kennedy M."/>
            <person name="Barry K."/>
            <person name="Grigoriev I.V."/>
            <person name="Miller A.N."/>
            <person name="O'Donnell K."/>
            <person name="Stajich J.E."/>
            <person name="Bonito G."/>
        </authorList>
    </citation>
    <scope>NUCLEOTIDE SEQUENCE</scope>
    <source>
        <strain evidence="12">REB-010B</strain>
    </source>
</reference>
<organism evidence="12 13">
    <name type="scientific">Dissophora globulifera</name>
    <dbReference type="NCBI Taxonomy" id="979702"/>
    <lineage>
        <taxon>Eukaryota</taxon>
        <taxon>Fungi</taxon>
        <taxon>Fungi incertae sedis</taxon>
        <taxon>Mucoromycota</taxon>
        <taxon>Mortierellomycotina</taxon>
        <taxon>Mortierellomycetes</taxon>
        <taxon>Mortierellales</taxon>
        <taxon>Mortierellaceae</taxon>
        <taxon>Dissophora</taxon>
    </lineage>
</organism>
<accession>A0A9P6RK48</accession>
<keyword evidence="6 10" id="KW-0464">Manganese</keyword>
<evidence type="ECO:0000256" key="6">
    <source>
        <dbReference type="ARBA" id="ARBA00023211"/>
    </source>
</evidence>
<dbReference type="OrthoDB" id="10249697at2759"/>
<evidence type="ECO:0000256" key="3">
    <source>
        <dbReference type="ARBA" id="ARBA00022723"/>
    </source>
</evidence>
<evidence type="ECO:0000256" key="8">
    <source>
        <dbReference type="PIRSR" id="PIRSR601233-1"/>
    </source>
</evidence>
<feature type="binding site" evidence="9">
    <location>
        <begin position="449"/>
        <end position="452"/>
    </location>
    <ligand>
        <name>GMP</name>
        <dbReference type="ChEBI" id="CHEBI:58115"/>
    </ligand>
</feature>
<evidence type="ECO:0000256" key="9">
    <source>
        <dbReference type="PIRSR" id="PIRSR601233-2"/>
    </source>
</evidence>
<keyword evidence="2" id="KW-0436">Ligase</keyword>
<feature type="compositionally biased region" description="Low complexity" evidence="11">
    <location>
        <begin position="98"/>
        <end position="118"/>
    </location>
</feature>
<dbReference type="GO" id="GO:0006396">
    <property type="term" value="P:RNA processing"/>
    <property type="evidence" value="ECO:0007669"/>
    <property type="project" value="InterPro"/>
</dbReference>
<evidence type="ECO:0000256" key="4">
    <source>
        <dbReference type="ARBA" id="ARBA00022741"/>
    </source>
</evidence>
<feature type="region of interest" description="Disordered" evidence="11">
    <location>
        <begin position="98"/>
        <end position="134"/>
    </location>
</feature>
<keyword evidence="13" id="KW-1185">Reference proteome</keyword>
<dbReference type="PANTHER" id="PTHR11118:SF1">
    <property type="entry name" value="RNA-SPLICING LIGASE RTCB HOMOLOG"/>
    <property type="match status" value="1"/>
</dbReference>
<evidence type="ECO:0000256" key="7">
    <source>
        <dbReference type="ARBA" id="ARBA00047746"/>
    </source>
</evidence>
<evidence type="ECO:0000313" key="13">
    <source>
        <dbReference type="Proteomes" id="UP000738325"/>
    </source>
</evidence>
<dbReference type="GO" id="GO:0005525">
    <property type="term" value="F:GTP binding"/>
    <property type="evidence" value="ECO:0007669"/>
    <property type="project" value="UniProtKB-KW"/>
</dbReference>
<dbReference type="GO" id="GO:0046872">
    <property type="term" value="F:metal ion binding"/>
    <property type="evidence" value="ECO:0007669"/>
    <property type="project" value="UniProtKB-KW"/>
</dbReference>
<evidence type="ECO:0000256" key="1">
    <source>
        <dbReference type="ARBA" id="ARBA00012726"/>
    </source>
</evidence>
<comment type="caution">
    <text evidence="12">The sequence shown here is derived from an EMBL/GenBank/DDBJ whole genome shotgun (WGS) entry which is preliminary data.</text>
</comment>
<dbReference type="InterPro" id="IPR036025">
    <property type="entry name" value="RtcB-like_sf"/>
</dbReference>
<evidence type="ECO:0000256" key="2">
    <source>
        <dbReference type="ARBA" id="ARBA00022598"/>
    </source>
</evidence>
<dbReference type="Pfam" id="PF01139">
    <property type="entry name" value="RtcB"/>
    <property type="match status" value="2"/>
</dbReference>
<dbReference type="SUPFAM" id="SSF103365">
    <property type="entry name" value="Hypothetical protein PH1602"/>
    <property type="match status" value="1"/>
</dbReference>
<comment type="catalytic activity">
    <reaction evidence="7">
        <text>a 3'-end 3'-phospho-ribonucleotide-RNA + a 5'-end dephospho-ribonucleoside-RNA + GTP = a ribonucleotidyl-ribonucleotide-RNA + GMP + diphosphate</text>
        <dbReference type="Rhea" id="RHEA:68076"/>
        <dbReference type="Rhea" id="RHEA-COMP:10463"/>
        <dbReference type="Rhea" id="RHEA-COMP:13936"/>
        <dbReference type="Rhea" id="RHEA-COMP:17355"/>
        <dbReference type="ChEBI" id="CHEBI:33019"/>
        <dbReference type="ChEBI" id="CHEBI:37565"/>
        <dbReference type="ChEBI" id="CHEBI:58115"/>
        <dbReference type="ChEBI" id="CHEBI:83062"/>
        <dbReference type="ChEBI" id="CHEBI:138284"/>
        <dbReference type="ChEBI" id="CHEBI:173118"/>
        <dbReference type="EC" id="6.5.1.8"/>
    </reaction>
</comment>
<protein>
    <recommendedName>
        <fullName evidence="1">3'-phosphate/5'-hydroxy nucleic acid ligase</fullName>
        <ecNumber evidence="1">6.5.1.8</ecNumber>
    </recommendedName>
</protein>
<dbReference type="GO" id="GO:0003972">
    <property type="term" value="F:RNA ligase (ATP) activity"/>
    <property type="evidence" value="ECO:0007669"/>
    <property type="project" value="TreeGrafter"/>
</dbReference>
<dbReference type="GO" id="GO:0170057">
    <property type="term" value="F:RNA ligase (GTP) activity"/>
    <property type="evidence" value="ECO:0007669"/>
    <property type="project" value="UniProtKB-EC"/>
</dbReference>